<reference evidence="2 3" key="1">
    <citation type="submission" date="2019-11" db="EMBL/GenBank/DDBJ databases">
        <title>Draft genome sequence of Blautia luti DSM 14534T, isolated from human stool.</title>
        <authorList>
            <person name="Ortiz R."/>
            <person name="Melis-Arcos F."/>
            <person name="Covarrubias P."/>
            <person name="Cardenas J.P."/>
            <person name="Perez-Donoso J."/>
            <person name="Almonacid D."/>
        </authorList>
    </citation>
    <scope>NUCLEOTIDE SEQUENCE [LARGE SCALE GENOMIC DNA]</scope>
    <source>
        <strain evidence="2 3">DSM 14534</strain>
    </source>
</reference>
<proteinExistence type="predicted"/>
<sequence>MNEIRDLIVGIDFGKEHSQICYYDRKAGEPRSLSMKVGGSQYEAPTCLCRRVEQKDYCVGLEAEYFAREKGGIMIDDLYGICQKREKVMVAGTETEPWGLLAQFLNGMLKFLGITELVKNTKCVIVTLPKLGDIQVENFQKAFESLGFPNDKYMLQDYAESFYYYVLSQKKEIWNRSVAWYAFTPEKVIFRKLTLNGGTRPVLVKLEDPVETELPMEEEERDTEFYRFAQKTLGKDLYSSIQITGEGFSQDWAVQSVKLLCYQKRKVYYGNNLFARGACEAGKERLEDKSLKGYRFLSDSLVMADVGMEMRVMGSPTYYPLIQAGNNWYDCKASCELILDNTEELVFTISTFENPEKRRVGMMLPGIPPRPNKTTRLSLELQYVSQKECRVTVKDLGFGEMFPSSGKVWTETVEW</sequence>
<dbReference type="InterPro" id="IPR043129">
    <property type="entry name" value="ATPase_NBD"/>
</dbReference>
<dbReference type="SUPFAM" id="SSF53067">
    <property type="entry name" value="Actin-like ATPase domain"/>
    <property type="match status" value="1"/>
</dbReference>
<dbReference type="AlphaFoldDB" id="A0A844GIS1"/>
<feature type="domain" description="DUF5716" evidence="1">
    <location>
        <begin position="124"/>
        <end position="415"/>
    </location>
</feature>
<evidence type="ECO:0000259" key="1">
    <source>
        <dbReference type="Pfam" id="PF18980"/>
    </source>
</evidence>
<evidence type="ECO:0000313" key="2">
    <source>
        <dbReference type="EMBL" id="MTD61159.1"/>
    </source>
</evidence>
<accession>A0A844GIS1</accession>
<dbReference type="EMBL" id="WMBC01000005">
    <property type="protein sequence ID" value="MTD61159.1"/>
    <property type="molecule type" value="Genomic_DNA"/>
</dbReference>
<dbReference type="Proteomes" id="UP000437824">
    <property type="component" value="Unassembled WGS sequence"/>
</dbReference>
<dbReference type="Gene3D" id="3.30.420.40">
    <property type="match status" value="1"/>
</dbReference>
<dbReference type="InterPro" id="IPR043770">
    <property type="entry name" value="DUF5716_C"/>
</dbReference>
<protein>
    <recommendedName>
        <fullName evidence="1">DUF5716 domain-containing protein</fullName>
    </recommendedName>
</protein>
<dbReference type="Pfam" id="PF18980">
    <property type="entry name" value="DUF5716_C"/>
    <property type="match status" value="1"/>
</dbReference>
<name>A0A844GIS1_9FIRM</name>
<gene>
    <name evidence="2" type="ORF">GKZ57_07745</name>
</gene>
<dbReference type="RefSeq" id="WP_154780222.1">
    <property type="nucleotide sequence ID" value="NZ_WMBC01000005.1"/>
</dbReference>
<organism evidence="2 3">
    <name type="scientific">Blautia luti DSM 14534 = JCM 17040</name>
    <dbReference type="NCBI Taxonomy" id="649762"/>
    <lineage>
        <taxon>Bacteria</taxon>
        <taxon>Bacillati</taxon>
        <taxon>Bacillota</taxon>
        <taxon>Clostridia</taxon>
        <taxon>Lachnospirales</taxon>
        <taxon>Lachnospiraceae</taxon>
        <taxon>Blautia</taxon>
    </lineage>
</organism>
<evidence type="ECO:0000313" key="3">
    <source>
        <dbReference type="Proteomes" id="UP000437824"/>
    </source>
</evidence>
<comment type="caution">
    <text evidence="2">The sequence shown here is derived from an EMBL/GenBank/DDBJ whole genome shotgun (WGS) entry which is preliminary data.</text>
</comment>